<dbReference type="RefSeq" id="WP_345413744.1">
    <property type="nucleotide sequence ID" value="NZ_BAABGT010000021.1"/>
</dbReference>
<sequence>MTTPVTTRVPVVPVLAAGIAAQLVDDLLFVFLPAFPGAAALVAIGLTAVAARAVGRRLDGAAVPRAGLAVGLVSATLGLWISGLGLVAILVAGITVIAGVGGAVLGRPEVRPGHRTDA</sequence>
<keyword evidence="3" id="KW-1185">Reference proteome</keyword>
<protein>
    <recommendedName>
        <fullName evidence="4">SPW repeat-containing protein</fullName>
    </recommendedName>
</protein>
<organism evidence="2 3">
    <name type="scientific">Pseudonocardia xishanensis</name>
    <dbReference type="NCBI Taxonomy" id="630995"/>
    <lineage>
        <taxon>Bacteria</taxon>
        <taxon>Bacillati</taxon>
        <taxon>Actinomycetota</taxon>
        <taxon>Actinomycetes</taxon>
        <taxon>Pseudonocardiales</taxon>
        <taxon>Pseudonocardiaceae</taxon>
        <taxon>Pseudonocardia</taxon>
    </lineage>
</organism>
<keyword evidence="1" id="KW-0472">Membrane</keyword>
<accession>A0ABP8RJB3</accession>
<evidence type="ECO:0000313" key="2">
    <source>
        <dbReference type="EMBL" id="GAA4540487.1"/>
    </source>
</evidence>
<dbReference type="Proteomes" id="UP001501598">
    <property type="component" value="Unassembled WGS sequence"/>
</dbReference>
<evidence type="ECO:0008006" key="4">
    <source>
        <dbReference type="Google" id="ProtNLM"/>
    </source>
</evidence>
<dbReference type="EMBL" id="BAABGT010000021">
    <property type="protein sequence ID" value="GAA4540487.1"/>
    <property type="molecule type" value="Genomic_DNA"/>
</dbReference>
<keyword evidence="1" id="KW-1133">Transmembrane helix</keyword>
<keyword evidence="1" id="KW-0812">Transmembrane</keyword>
<gene>
    <name evidence="2" type="ORF">GCM10023175_13170</name>
</gene>
<feature type="transmembrane region" description="Helical" evidence="1">
    <location>
        <begin position="27"/>
        <end position="50"/>
    </location>
</feature>
<evidence type="ECO:0000256" key="1">
    <source>
        <dbReference type="SAM" id="Phobius"/>
    </source>
</evidence>
<comment type="caution">
    <text evidence="2">The sequence shown here is derived from an EMBL/GenBank/DDBJ whole genome shotgun (WGS) entry which is preliminary data.</text>
</comment>
<proteinExistence type="predicted"/>
<feature type="transmembrane region" description="Helical" evidence="1">
    <location>
        <begin position="87"/>
        <end position="105"/>
    </location>
</feature>
<reference evidence="3" key="1">
    <citation type="journal article" date="2019" name="Int. J. Syst. Evol. Microbiol.">
        <title>The Global Catalogue of Microorganisms (GCM) 10K type strain sequencing project: providing services to taxonomists for standard genome sequencing and annotation.</title>
        <authorList>
            <consortium name="The Broad Institute Genomics Platform"/>
            <consortium name="The Broad Institute Genome Sequencing Center for Infectious Disease"/>
            <person name="Wu L."/>
            <person name="Ma J."/>
        </authorList>
    </citation>
    <scope>NUCLEOTIDE SEQUENCE [LARGE SCALE GENOMIC DNA]</scope>
    <source>
        <strain evidence="3">JCM 17906</strain>
    </source>
</reference>
<evidence type="ECO:0000313" key="3">
    <source>
        <dbReference type="Proteomes" id="UP001501598"/>
    </source>
</evidence>
<feature type="transmembrane region" description="Helical" evidence="1">
    <location>
        <begin position="62"/>
        <end position="81"/>
    </location>
</feature>
<name>A0ABP8RJB3_9PSEU</name>